<evidence type="ECO:0000256" key="1">
    <source>
        <dbReference type="SAM" id="SignalP"/>
    </source>
</evidence>
<protein>
    <recommendedName>
        <fullName evidence="4">SIMPL domain-containing protein</fullName>
    </recommendedName>
</protein>
<name>A0A0G3EI55_9BACT</name>
<feature type="chain" id="PRO_5005184010" description="SIMPL domain-containing protein" evidence="1">
    <location>
        <begin position="22"/>
        <end position="254"/>
    </location>
</feature>
<dbReference type="RefSeq" id="WP_082116661.1">
    <property type="nucleotide sequence ID" value="NZ_CP010904.1"/>
</dbReference>
<keyword evidence="3" id="KW-1185">Reference proteome</keyword>
<evidence type="ECO:0000313" key="2">
    <source>
        <dbReference type="EMBL" id="AKJ65122.1"/>
    </source>
</evidence>
<dbReference type="KEGG" id="vbl:L21SP4_01886"/>
<feature type="signal peptide" evidence="1">
    <location>
        <begin position="1"/>
        <end position="21"/>
    </location>
</feature>
<evidence type="ECO:0008006" key="4">
    <source>
        <dbReference type="Google" id="ProtNLM"/>
    </source>
</evidence>
<reference evidence="2 3" key="2">
    <citation type="journal article" date="2016" name="ISME J.">
        <title>Characterization of the first cultured representative of Verrucomicrobia subdivision 5 indicates the proposal of a novel phylum.</title>
        <authorList>
            <person name="Spring S."/>
            <person name="Bunk B."/>
            <person name="Sproer C."/>
            <person name="Schumann P."/>
            <person name="Rohde M."/>
            <person name="Tindall B.J."/>
            <person name="Klenk H.P."/>
        </authorList>
    </citation>
    <scope>NUCLEOTIDE SEQUENCE [LARGE SCALE GENOMIC DNA]</scope>
    <source>
        <strain evidence="2 3">L21-Fru-AB</strain>
    </source>
</reference>
<sequence precursor="true">MRGRWIAACVLIAAAAAPVSAQETITVSGRAESLEPADTAFVSMYVIGTGEDMSTAAEDADMRLRDVLDALPEAGGNTVRERTVFDVWTGAQPVDYFTPVPQDALSQPQVIRRILLETAPERTAIFGMIDDAMYAGARMELPAPPQEGEPGVSTYKHNLVVYGLRDAASAEEALRAEALEEARARAGEMAAEVGRDPGGITRLRAEYHGRSLERDMEIPLRYSGTDADRIRLVCRIEATFALKAREPDAEDEEE</sequence>
<proteinExistence type="predicted"/>
<reference evidence="3" key="1">
    <citation type="submission" date="2015-02" db="EMBL/GenBank/DDBJ databases">
        <title>Description and complete genome sequence of the first cultured representative of the subdivision 5 of the Verrucomicrobia phylum.</title>
        <authorList>
            <person name="Spring S."/>
            <person name="Bunk B."/>
            <person name="Sproer C."/>
            <person name="Klenk H.-P."/>
        </authorList>
    </citation>
    <scope>NUCLEOTIDE SEQUENCE [LARGE SCALE GENOMIC DNA]</scope>
    <source>
        <strain evidence="3">L21-Fru-AB</strain>
    </source>
</reference>
<dbReference type="Proteomes" id="UP000035268">
    <property type="component" value="Chromosome"/>
</dbReference>
<organism evidence="2 3">
    <name type="scientific">Kiritimatiella glycovorans</name>
    <dbReference type="NCBI Taxonomy" id="1307763"/>
    <lineage>
        <taxon>Bacteria</taxon>
        <taxon>Pseudomonadati</taxon>
        <taxon>Kiritimatiellota</taxon>
        <taxon>Kiritimatiellia</taxon>
        <taxon>Kiritimatiellales</taxon>
        <taxon>Kiritimatiellaceae</taxon>
        <taxon>Kiritimatiella</taxon>
    </lineage>
</organism>
<evidence type="ECO:0000313" key="3">
    <source>
        <dbReference type="Proteomes" id="UP000035268"/>
    </source>
</evidence>
<gene>
    <name evidence="2" type="ORF">L21SP4_01886</name>
</gene>
<keyword evidence="1" id="KW-0732">Signal</keyword>
<dbReference type="AlphaFoldDB" id="A0A0G3EI55"/>
<dbReference type="InterPro" id="IPR007497">
    <property type="entry name" value="SIMPL/DUF541"/>
</dbReference>
<dbReference type="EMBL" id="CP010904">
    <property type="protein sequence ID" value="AKJ65122.1"/>
    <property type="molecule type" value="Genomic_DNA"/>
</dbReference>
<dbReference type="Pfam" id="PF04402">
    <property type="entry name" value="SIMPL"/>
    <property type="match status" value="1"/>
</dbReference>
<accession>A0A0G3EI55</accession>